<sequence length="231" mass="25073">MNIGLYRTVAAMRTNQQRVEIVSSNIANTETTGFKRMLHVAHGAEGWGRDAAHQQVVTGTRLDMDQGVLQRTGEDLDLALDGKGFFVVDGLDGELLTRQGQFQLTDTGVLVSRDGQPVQWSGQRGVLDTSGVAIKVDNLGNVTQGSLPVGRLRVVDVLGVDAIEPNDVGSYRVRPGAEVVESDASVNQGFVERANVQTVDELVELIAAQRAFDSAAQAFRTIDQSYRRLHQ</sequence>
<dbReference type="GO" id="GO:0071978">
    <property type="term" value="P:bacterial-type flagellum-dependent swarming motility"/>
    <property type="evidence" value="ECO:0007669"/>
    <property type="project" value="TreeGrafter"/>
</dbReference>
<keyword evidence="9" id="KW-1185">Reference proteome</keyword>
<protein>
    <submittedName>
        <fullName evidence="8">Flagellar basal-body rod protein FlgF</fullName>
    </submittedName>
</protein>
<feature type="domain" description="Flagellar hook protein FlgE/F/G-like D1" evidence="7">
    <location>
        <begin position="79"/>
        <end position="143"/>
    </location>
</feature>
<proteinExistence type="inferred from homology"/>
<evidence type="ECO:0000256" key="2">
    <source>
        <dbReference type="ARBA" id="ARBA00009677"/>
    </source>
</evidence>
<reference evidence="8 9" key="1">
    <citation type="submission" date="2019-02" db="EMBL/GenBank/DDBJ databases">
        <title>Deep-cultivation of Planctomycetes and their phenomic and genomic characterization uncovers novel biology.</title>
        <authorList>
            <person name="Wiegand S."/>
            <person name="Jogler M."/>
            <person name="Boedeker C."/>
            <person name="Pinto D."/>
            <person name="Vollmers J."/>
            <person name="Rivas-Marin E."/>
            <person name="Kohn T."/>
            <person name="Peeters S.H."/>
            <person name="Heuer A."/>
            <person name="Rast P."/>
            <person name="Oberbeckmann S."/>
            <person name="Bunk B."/>
            <person name="Jeske O."/>
            <person name="Meyerdierks A."/>
            <person name="Storesund J.E."/>
            <person name="Kallscheuer N."/>
            <person name="Luecker S."/>
            <person name="Lage O.M."/>
            <person name="Pohl T."/>
            <person name="Merkel B.J."/>
            <person name="Hornburger P."/>
            <person name="Mueller R.-W."/>
            <person name="Bruemmer F."/>
            <person name="Labrenz M."/>
            <person name="Spormann A.M."/>
            <person name="Op den Camp H."/>
            <person name="Overmann J."/>
            <person name="Amann R."/>
            <person name="Jetten M.S.M."/>
            <person name="Mascher T."/>
            <person name="Medema M.H."/>
            <person name="Devos D.P."/>
            <person name="Kaster A.-K."/>
            <person name="Ovreas L."/>
            <person name="Rohde M."/>
            <person name="Galperin M.Y."/>
            <person name="Jogler C."/>
        </authorList>
    </citation>
    <scope>NUCLEOTIDE SEQUENCE [LARGE SCALE GENOMIC DNA]</scope>
    <source>
        <strain evidence="8 9">Poly30</strain>
    </source>
</reference>
<comment type="subcellular location">
    <subcellularLocation>
        <location evidence="1 4">Bacterial flagellum basal body</location>
    </subcellularLocation>
</comment>
<feature type="domain" description="Flagellar basal-body/hook protein C-terminal" evidence="6">
    <location>
        <begin position="188"/>
        <end position="229"/>
    </location>
</feature>
<dbReference type="InterPro" id="IPR020013">
    <property type="entry name" value="Flagellar_FlgE/F/G"/>
</dbReference>
<keyword evidence="8" id="KW-0969">Cilium</keyword>
<evidence type="ECO:0000256" key="1">
    <source>
        <dbReference type="ARBA" id="ARBA00004117"/>
    </source>
</evidence>
<dbReference type="OrthoDB" id="9804559at2"/>
<dbReference type="Pfam" id="PF06429">
    <property type="entry name" value="Flg_bbr_C"/>
    <property type="match status" value="1"/>
</dbReference>
<dbReference type="PANTHER" id="PTHR30435:SF19">
    <property type="entry name" value="FLAGELLAR BASAL-BODY ROD PROTEIN FLGG"/>
    <property type="match status" value="1"/>
</dbReference>
<dbReference type="Pfam" id="PF22692">
    <property type="entry name" value="LlgE_F_G_D1"/>
    <property type="match status" value="1"/>
</dbReference>
<dbReference type="Proteomes" id="UP000320390">
    <property type="component" value="Chromosome"/>
</dbReference>
<keyword evidence="3 4" id="KW-0975">Bacterial flagellum</keyword>
<dbReference type="Pfam" id="PF00460">
    <property type="entry name" value="Flg_bb_rod"/>
    <property type="match status" value="1"/>
</dbReference>
<evidence type="ECO:0000259" key="5">
    <source>
        <dbReference type="Pfam" id="PF00460"/>
    </source>
</evidence>
<name>A0A518F0W2_9BACT</name>
<keyword evidence="8" id="KW-0282">Flagellum</keyword>
<dbReference type="NCBIfam" id="TIGR03506">
    <property type="entry name" value="FlgEFG_subfam"/>
    <property type="match status" value="1"/>
</dbReference>
<evidence type="ECO:0000259" key="6">
    <source>
        <dbReference type="Pfam" id="PF06429"/>
    </source>
</evidence>
<dbReference type="InterPro" id="IPR037925">
    <property type="entry name" value="FlgE/F/G-like"/>
</dbReference>
<dbReference type="EMBL" id="CP036434">
    <property type="protein sequence ID" value="QDV09978.1"/>
    <property type="molecule type" value="Genomic_DNA"/>
</dbReference>
<dbReference type="InterPro" id="IPR053967">
    <property type="entry name" value="LlgE_F_G-like_D1"/>
</dbReference>
<dbReference type="AlphaFoldDB" id="A0A518F0W2"/>
<keyword evidence="8" id="KW-0966">Cell projection</keyword>
<evidence type="ECO:0000259" key="7">
    <source>
        <dbReference type="Pfam" id="PF22692"/>
    </source>
</evidence>
<dbReference type="RefSeq" id="WP_145205340.1">
    <property type="nucleotide sequence ID" value="NZ_CP036434.1"/>
</dbReference>
<dbReference type="InterPro" id="IPR010930">
    <property type="entry name" value="Flg_bb/hook_C_dom"/>
</dbReference>
<dbReference type="PANTHER" id="PTHR30435">
    <property type="entry name" value="FLAGELLAR PROTEIN"/>
    <property type="match status" value="1"/>
</dbReference>
<accession>A0A518F0W2</accession>
<evidence type="ECO:0000256" key="4">
    <source>
        <dbReference type="RuleBase" id="RU362116"/>
    </source>
</evidence>
<dbReference type="GO" id="GO:0009425">
    <property type="term" value="C:bacterial-type flagellum basal body"/>
    <property type="evidence" value="ECO:0007669"/>
    <property type="project" value="UniProtKB-SubCell"/>
</dbReference>
<gene>
    <name evidence="8" type="primary">flgF</name>
    <name evidence="8" type="ORF">Poly30_55390</name>
</gene>
<dbReference type="SUPFAM" id="SSF117143">
    <property type="entry name" value="Flagellar hook protein flgE"/>
    <property type="match status" value="1"/>
</dbReference>
<feature type="domain" description="Flagellar basal body rod protein N-terminal" evidence="5">
    <location>
        <begin position="9"/>
        <end position="35"/>
    </location>
</feature>
<comment type="similarity">
    <text evidence="2 4">Belongs to the flagella basal body rod proteins family.</text>
</comment>
<evidence type="ECO:0000313" key="8">
    <source>
        <dbReference type="EMBL" id="QDV09978.1"/>
    </source>
</evidence>
<dbReference type="InterPro" id="IPR001444">
    <property type="entry name" value="Flag_bb_rod_N"/>
</dbReference>
<organism evidence="8 9">
    <name type="scientific">Saltatorellus ferox</name>
    <dbReference type="NCBI Taxonomy" id="2528018"/>
    <lineage>
        <taxon>Bacteria</taxon>
        <taxon>Pseudomonadati</taxon>
        <taxon>Planctomycetota</taxon>
        <taxon>Planctomycetia</taxon>
        <taxon>Planctomycetia incertae sedis</taxon>
        <taxon>Saltatorellus</taxon>
    </lineage>
</organism>
<evidence type="ECO:0000256" key="3">
    <source>
        <dbReference type="ARBA" id="ARBA00023143"/>
    </source>
</evidence>
<evidence type="ECO:0000313" key="9">
    <source>
        <dbReference type="Proteomes" id="UP000320390"/>
    </source>
</evidence>